<dbReference type="SMART" id="SM00181">
    <property type="entry name" value="EGF"/>
    <property type="match status" value="6"/>
</dbReference>
<feature type="domain" description="EGF-like" evidence="3">
    <location>
        <begin position="266"/>
        <end position="306"/>
    </location>
</feature>
<feature type="disulfide bond" evidence="1">
    <location>
        <begin position="338"/>
        <end position="347"/>
    </location>
</feature>
<feature type="domain" description="EGF-like" evidence="3">
    <location>
        <begin position="166"/>
        <end position="201"/>
    </location>
</feature>
<dbReference type="Pfam" id="PF00008">
    <property type="entry name" value="EGF"/>
    <property type="match status" value="1"/>
</dbReference>
<feature type="domain" description="EGF-like" evidence="3">
    <location>
        <begin position="123"/>
        <end position="162"/>
    </location>
</feature>
<keyword evidence="1" id="KW-0245">EGF-like domain</keyword>
<dbReference type="InterPro" id="IPR051830">
    <property type="entry name" value="NOTCH_homolog"/>
</dbReference>
<organism evidence="4 5">
    <name type="scientific">Rotaria sordida</name>
    <dbReference type="NCBI Taxonomy" id="392033"/>
    <lineage>
        <taxon>Eukaryota</taxon>
        <taxon>Metazoa</taxon>
        <taxon>Spiralia</taxon>
        <taxon>Gnathifera</taxon>
        <taxon>Rotifera</taxon>
        <taxon>Eurotatoria</taxon>
        <taxon>Bdelloidea</taxon>
        <taxon>Philodinida</taxon>
        <taxon>Philodinidae</taxon>
        <taxon>Rotaria</taxon>
    </lineage>
</organism>
<feature type="domain" description="EGF-like" evidence="3">
    <location>
        <begin position="78"/>
        <end position="118"/>
    </location>
</feature>
<dbReference type="PROSITE" id="PS00022">
    <property type="entry name" value="EGF_1"/>
    <property type="match status" value="4"/>
</dbReference>
<dbReference type="Proteomes" id="UP000663864">
    <property type="component" value="Unassembled WGS sequence"/>
</dbReference>
<reference evidence="4" key="1">
    <citation type="submission" date="2021-02" db="EMBL/GenBank/DDBJ databases">
        <authorList>
            <person name="Nowell W R."/>
        </authorList>
    </citation>
    <scope>NUCLEOTIDE SEQUENCE</scope>
</reference>
<feature type="disulfide bond" evidence="1">
    <location>
        <begin position="133"/>
        <end position="150"/>
    </location>
</feature>
<gene>
    <name evidence="4" type="ORF">ZHD862_LOCUS34725</name>
</gene>
<evidence type="ECO:0000256" key="1">
    <source>
        <dbReference type="PROSITE-ProRule" id="PRU00076"/>
    </source>
</evidence>
<feature type="disulfide bond" evidence="1">
    <location>
        <begin position="152"/>
        <end position="161"/>
    </location>
</feature>
<dbReference type="PROSITE" id="PS50026">
    <property type="entry name" value="EGF_3"/>
    <property type="match status" value="6"/>
</dbReference>
<evidence type="ECO:0000313" key="5">
    <source>
        <dbReference type="Proteomes" id="UP000663864"/>
    </source>
</evidence>
<dbReference type="AlphaFoldDB" id="A0A815NFG5"/>
<evidence type="ECO:0000313" key="4">
    <source>
        <dbReference type="EMBL" id="CAF1438817.1"/>
    </source>
</evidence>
<dbReference type="EMBL" id="CAJNOT010004611">
    <property type="protein sequence ID" value="CAF1438817.1"/>
    <property type="molecule type" value="Genomic_DNA"/>
</dbReference>
<feature type="disulfide bond" evidence="1">
    <location>
        <begin position="377"/>
        <end position="386"/>
    </location>
</feature>
<accession>A0A815NFG5</accession>
<protein>
    <recommendedName>
        <fullName evidence="3">EGF-like domain-containing protein</fullName>
    </recommendedName>
</protein>
<keyword evidence="2" id="KW-0732">Signal</keyword>
<sequence>MAILKSMIIFIVILFLQLSISYAQENVCTSTAIATCNPYPCVQTGNIFSCLCPDMTTKPSAVECNGGVIPTTQSPVVIPNQCANAVCPAGATCVPTNQNPSVYICLCPNNVIGNPDCPTNPLPNNPCLTNNPCRNGGTCAVNPLTLQAVCICPSGSYGPNCGYSCRPMCDRNWCYNGGRCVNAYGQPYCFCGRNQRGRRCELQYSNLNYVYLYHHPRCYAQENVCTSTAIATCNPYPCVQTGNIFSCLCPDMTTKPSAVECNGGVIPNQCGNAICPAGATCIPTNQNPALYICLCPNNVIANPNCPTNPSNQCLINNLCLNGGTCITNQFTLQTVCVCPSGYYGLNCNYLCAPRCNSRWCYNGGRCVNAYGQPYCICGRNYRGRRCELRYNQLNYVYLYQHPRW</sequence>
<dbReference type="InterPro" id="IPR000742">
    <property type="entry name" value="EGF"/>
</dbReference>
<keyword evidence="1" id="KW-1015">Disulfide bond</keyword>
<dbReference type="Gene3D" id="2.10.25.10">
    <property type="entry name" value="Laminin"/>
    <property type="match status" value="3"/>
</dbReference>
<evidence type="ECO:0000256" key="2">
    <source>
        <dbReference type="SAM" id="SignalP"/>
    </source>
</evidence>
<feature type="domain" description="EGF-like" evidence="3">
    <location>
        <begin position="309"/>
        <end position="348"/>
    </location>
</feature>
<comment type="caution">
    <text evidence="4">The sequence shown here is derived from an EMBL/GenBank/DDBJ whole genome shotgun (WGS) entry which is preliminary data.</text>
</comment>
<comment type="caution">
    <text evidence="1">Lacks conserved residue(s) required for the propagation of feature annotation.</text>
</comment>
<name>A0A815NFG5_9BILA</name>
<feature type="disulfide bond" evidence="1">
    <location>
        <begin position="191"/>
        <end position="200"/>
    </location>
</feature>
<dbReference type="SUPFAM" id="SSF57196">
    <property type="entry name" value="EGF/Laminin"/>
    <property type="match status" value="4"/>
</dbReference>
<feature type="disulfide bond" evidence="1">
    <location>
        <begin position="319"/>
        <end position="336"/>
    </location>
</feature>
<dbReference type="PANTHER" id="PTHR24033">
    <property type="entry name" value="EGF-LIKE DOMAIN-CONTAINING PROTEIN"/>
    <property type="match status" value="1"/>
</dbReference>
<proteinExistence type="predicted"/>
<feature type="domain" description="EGF-like" evidence="3">
    <location>
        <begin position="352"/>
        <end position="387"/>
    </location>
</feature>
<feature type="signal peptide" evidence="2">
    <location>
        <begin position="1"/>
        <end position="23"/>
    </location>
</feature>
<feature type="chain" id="PRO_5032756316" description="EGF-like domain-containing protein" evidence="2">
    <location>
        <begin position="24"/>
        <end position="404"/>
    </location>
</feature>
<evidence type="ECO:0000259" key="3">
    <source>
        <dbReference type="PROSITE" id="PS50026"/>
    </source>
</evidence>
<dbReference type="CDD" id="cd00054">
    <property type="entry name" value="EGF_CA"/>
    <property type="match status" value="1"/>
</dbReference>
<dbReference type="PANTHER" id="PTHR24033:SF151">
    <property type="entry name" value="NOTCH 2"/>
    <property type="match status" value="1"/>
</dbReference>